<dbReference type="EMBL" id="JAZAVJ010000030">
    <property type="protein sequence ID" value="KAK7420347.1"/>
    <property type="molecule type" value="Genomic_DNA"/>
</dbReference>
<evidence type="ECO:0008006" key="3">
    <source>
        <dbReference type="Google" id="ProtNLM"/>
    </source>
</evidence>
<dbReference type="Proteomes" id="UP001498476">
    <property type="component" value="Unassembled WGS sequence"/>
</dbReference>
<organism evidence="1 2">
    <name type="scientific">Neonectria punicea</name>
    <dbReference type="NCBI Taxonomy" id="979145"/>
    <lineage>
        <taxon>Eukaryota</taxon>
        <taxon>Fungi</taxon>
        <taxon>Dikarya</taxon>
        <taxon>Ascomycota</taxon>
        <taxon>Pezizomycotina</taxon>
        <taxon>Sordariomycetes</taxon>
        <taxon>Hypocreomycetidae</taxon>
        <taxon>Hypocreales</taxon>
        <taxon>Nectriaceae</taxon>
        <taxon>Neonectria</taxon>
    </lineage>
</organism>
<proteinExistence type="predicted"/>
<sequence length="330" mass="37341">MGQHWKLINIDKRRELFNHAKLELSGHCQLQLREFLLSTIAEQLVGLLRTSKLRPFKISKDQIHTAKVKSVSSPLIALPQEIIDLVVSVLASSGSDVDVVCLSLTCSYFFRLLASTDQTILARNEAPWAGDRLILVGDFAEGIPPGIATDDEVQEWKEFGENPFYNLAEAQVGERLPSKMPHWIRKGMVEQAHMLPSFIHWRLAGKGQKLCNRLMQMLYVWDWPPADEVEPGSDSAVLRNLTTKEYVRDEIIENSEFAYSLGEVLATFIQWTEEPSGTQGLGCKGLWAGHRFDIATVGDITEEWTDLSEKALKNLIKGTDRPKKLGRREW</sequence>
<gene>
    <name evidence="1" type="ORF">QQX98_002770</name>
</gene>
<evidence type="ECO:0000313" key="2">
    <source>
        <dbReference type="Proteomes" id="UP001498476"/>
    </source>
</evidence>
<accession>A0ABR1HHN3</accession>
<evidence type="ECO:0000313" key="1">
    <source>
        <dbReference type="EMBL" id="KAK7420347.1"/>
    </source>
</evidence>
<protein>
    <recommendedName>
        <fullName evidence="3">F-box domain-containing protein</fullName>
    </recommendedName>
</protein>
<keyword evidence="2" id="KW-1185">Reference proteome</keyword>
<reference evidence="1 2" key="1">
    <citation type="journal article" date="2025" name="Microbiol. Resour. Announc.">
        <title>Draft genome sequences for Neonectria magnoliae and Neonectria punicea, canker pathogens of Liriodendron tulipifera and Acer saccharum in West Virginia.</title>
        <authorList>
            <person name="Petronek H.M."/>
            <person name="Kasson M.T."/>
            <person name="Metheny A.M."/>
            <person name="Stauder C.M."/>
            <person name="Lovett B."/>
            <person name="Lynch S.C."/>
            <person name="Garnas J.R."/>
            <person name="Kasson L.R."/>
            <person name="Stajich J.E."/>
        </authorList>
    </citation>
    <scope>NUCLEOTIDE SEQUENCE [LARGE SCALE GENOMIC DNA]</scope>
    <source>
        <strain evidence="1 2">NRRL 64653</strain>
    </source>
</reference>
<comment type="caution">
    <text evidence="1">The sequence shown here is derived from an EMBL/GenBank/DDBJ whole genome shotgun (WGS) entry which is preliminary data.</text>
</comment>
<name>A0ABR1HHN3_9HYPO</name>